<feature type="transmembrane region" description="Helical" evidence="6">
    <location>
        <begin position="367"/>
        <end position="394"/>
    </location>
</feature>
<evidence type="ECO:0000256" key="3">
    <source>
        <dbReference type="ARBA" id="ARBA00022692"/>
    </source>
</evidence>
<evidence type="ECO:0000256" key="4">
    <source>
        <dbReference type="ARBA" id="ARBA00022989"/>
    </source>
</evidence>
<gene>
    <name evidence="8" type="ORF">MNOR_LOCUS31748</name>
</gene>
<keyword evidence="3 6" id="KW-0812">Transmembrane</keyword>
<feature type="domain" description="Major facilitator superfamily (MFS) profile" evidence="7">
    <location>
        <begin position="1"/>
        <end position="398"/>
    </location>
</feature>
<feature type="transmembrane region" description="Helical" evidence="6">
    <location>
        <begin position="157"/>
        <end position="177"/>
    </location>
</feature>
<name>A0AAV2S355_MEGNR</name>
<keyword evidence="5 6" id="KW-0472">Membrane</keyword>
<feature type="transmembrane region" description="Helical" evidence="6">
    <location>
        <begin position="336"/>
        <end position="361"/>
    </location>
</feature>
<dbReference type="Pfam" id="PF07690">
    <property type="entry name" value="MFS_1"/>
    <property type="match status" value="1"/>
</dbReference>
<dbReference type="Proteomes" id="UP001497623">
    <property type="component" value="Unassembled WGS sequence"/>
</dbReference>
<evidence type="ECO:0000313" key="9">
    <source>
        <dbReference type="Proteomes" id="UP001497623"/>
    </source>
</evidence>
<dbReference type="SUPFAM" id="SSF103473">
    <property type="entry name" value="MFS general substrate transporter"/>
    <property type="match status" value="1"/>
</dbReference>
<evidence type="ECO:0000313" key="8">
    <source>
        <dbReference type="EMBL" id="CAL4156629.1"/>
    </source>
</evidence>
<dbReference type="PROSITE" id="PS50850">
    <property type="entry name" value="MFS"/>
    <property type="match status" value="1"/>
</dbReference>
<dbReference type="EMBL" id="CAXKWB010041579">
    <property type="protein sequence ID" value="CAL4156629.1"/>
    <property type="molecule type" value="Genomic_DNA"/>
</dbReference>
<feature type="transmembrane region" description="Helical" evidence="6">
    <location>
        <begin position="303"/>
        <end position="324"/>
    </location>
</feature>
<dbReference type="PANTHER" id="PTHR23506:SF28">
    <property type="entry name" value="MFS-TYPE TRANSPORTER SLC18B1-LIKE PROTEIN"/>
    <property type="match status" value="1"/>
</dbReference>
<accession>A0AAV2S355</accession>
<sequence>MILLYFAAYATMSILAPFFPEESKKKDLSSILDGVIFSIYAFIIVFACPVVGKMIPLTDPCAIYLIGIALVGTSNIAFGMITYIEEKRTFIIVSITLRIIGAVGASCYLTVVYAIVPEVFPNDINTVNGMLETAVGVGMCMGPALGVWLYSIGGFPLPFIVVGGFMLLCIPICWMTFPTDIKQSSEETQEVKGVASIIFKPGVMLSLCILACTSFCQALLFPSLQPHMDKLGVSIEHTGLIFLLLSAMYSLASPLVGLATDRYKCPDAFMFAGLPIMAIALFFLGHSPILPFISVTELIHQDLIAIVLLGLSIAMCVVPTFAAMLHYSCEGKPVDLATSAICGGLWSSFYALGEMVGPLYAGFLCEYFSFATVTTMTCIVPLTLMFLLGLFMLLECNKQCRKAHIYDKLNNVENIIVVT</sequence>
<dbReference type="InterPro" id="IPR036259">
    <property type="entry name" value="MFS_trans_sf"/>
</dbReference>
<dbReference type="AlphaFoldDB" id="A0AAV2S355"/>
<proteinExistence type="predicted"/>
<feature type="transmembrane region" description="Helical" evidence="6">
    <location>
        <begin position="240"/>
        <end position="259"/>
    </location>
</feature>
<feature type="transmembrane region" description="Helical" evidence="6">
    <location>
        <begin position="30"/>
        <end position="51"/>
    </location>
</feature>
<evidence type="ECO:0000256" key="6">
    <source>
        <dbReference type="SAM" id="Phobius"/>
    </source>
</evidence>
<dbReference type="InterPro" id="IPR020846">
    <property type="entry name" value="MFS_dom"/>
</dbReference>
<feature type="transmembrane region" description="Helical" evidence="6">
    <location>
        <begin position="198"/>
        <end position="220"/>
    </location>
</feature>
<evidence type="ECO:0000259" key="7">
    <source>
        <dbReference type="PROSITE" id="PS50850"/>
    </source>
</evidence>
<keyword evidence="4 6" id="KW-1133">Transmembrane helix</keyword>
<feature type="transmembrane region" description="Helical" evidence="6">
    <location>
        <begin position="63"/>
        <end position="84"/>
    </location>
</feature>
<dbReference type="PANTHER" id="PTHR23506">
    <property type="entry name" value="GH10249P"/>
    <property type="match status" value="1"/>
</dbReference>
<organism evidence="8 9">
    <name type="scientific">Meganyctiphanes norvegica</name>
    <name type="common">Northern krill</name>
    <name type="synonym">Thysanopoda norvegica</name>
    <dbReference type="NCBI Taxonomy" id="48144"/>
    <lineage>
        <taxon>Eukaryota</taxon>
        <taxon>Metazoa</taxon>
        <taxon>Ecdysozoa</taxon>
        <taxon>Arthropoda</taxon>
        <taxon>Crustacea</taxon>
        <taxon>Multicrustacea</taxon>
        <taxon>Malacostraca</taxon>
        <taxon>Eumalacostraca</taxon>
        <taxon>Eucarida</taxon>
        <taxon>Euphausiacea</taxon>
        <taxon>Euphausiidae</taxon>
        <taxon>Meganyctiphanes</taxon>
    </lineage>
</organism>
<evidence type="ECO:0000256" key="2">
    <source>
        <dbReference type="ARBA" id="ARBA00022448"/>
    </source>
</evidence>
<feature type="transmembrane region" description="Helical" evidence="6">
    <location>
        <begin position="90"/>
        <end position="116"/>
    </location>
</feature>
<reference evidence="8 9" key="1">
    <citation type="submission" date="2024-05" db="EMBL/GenBank/DDBJ databases">
        <authorList>
            <person name="Wallberg A."/>
        </authorList>
    </citation>
    <scope>NUCLEOTIDE SEQUENCE [LARGE SCALE GENOMIC DNA]</scope>
</reference>
<feature type="transmembrane region" description="Helical" evidence="6">
    <location>
        <begin position="128"/>
        <end position="151"/>
    </location>
</feature>
<feature type="transmembrane region" description="Helical" evidence="6">
    <location>
        <begin position="271"/>
        <end position="291"/>
    </location>
</feature>
<keyword evidence="9" id="KW-1185">Reference proteome</keyword>
<protein>
    <recommendedName>
        <fullName evidence="7">Major facilitator superfamily (MFS) profile domain-containing protein</fullName>
    </recommendedName>
</protein>
<keyword evidence="2" id="KW-0813">Transport</keyword>
<comment type="subcellular location">
    <subcellularLocation>
        <location evidence="1">Membrane</location>
        <topology evidence="1">Multi-pass membrane protein</topology>
    </subcellularLocation>
</comment>
<dbReference type="InterPro" id="IPR011701">
    <property type="entry name" value="MFS"/>
</dbReference>
<dbReference type="GO" id="GO:0022857">
    <property type="term" value="F:transmembrane transporter activity"/>
    <property type="evidence" value="ECO:0007669"/>
    <property type="project" value="InterPro"/>
</dbReference>
<comment type="caution">
    <text evidence="8">The sequence shown here is derived from an EMBL/GenBank/DDBJ whole genome shotgun (WGS) entry which is preliminary data.</text>
</comment>
<evidence type="ECO:0000256" key="1">
    <source>
        <dbReference type="ARBA" id="ARBA00004141"/>
    </source>
</evidence>
<dbReference type="InterPro" id="IPR050930">
    <property type="entry name" value="MFS_Vesicular_Transporter"/>
</dbReference>
<dbReference type="GO" id="GO:0016020">
    <property type="term" value="C:membrane"/>
    <property type="evidence" value="ECO:0007669"/>
    <property type="project" value="UniProtKB-SubCell"/>
</dbReference>
<dbReference type="Gene3D" id="1.20.1250.20">
    <property type="entry name" value="MFS general substrate transporter like domains"/>
    <property type="match status" value="2"/>
</dbReference>
<evidence type="ECO:0000256" key="5">
    <source>
        <dbReference type="ARBA" id="ARBA00023136"/>
    </source>
</evidence>